<sequence>NGLPSLSINDVEVNEAAGTATFTVTLSGPSSTQVTVNYGTQDASAKAGQDYTANSGTLTFAPGETSKTITVAITNDNIYEGIEQYQVVLSNVSANAQIGDGTGVGGINDQG</sequence>
<dbReference type="PANTHER" id="PTHR11878:SF65">
    <property type="entry name" value="NA_CA-EXCHANGE PROTEIN, ISOFORM G"/>
    <property type="match status" value="1"/>
</dbReference>
<feature type="non-terminal residue" evidence="6">
    <location>
        <position position="1"/>
    </location>
</feature>
<dbReference type="InterPro" id="IPR038081">
    <property type="entry name" value="CalX-like_sf"/>
</dbReference>
<dbReference type="EMBL" id="RSED01000105">
    <property type="protein sequence ID" value="RRR97958.1"/>
    <property type="molecule type" value="Genomic_DNA"/>
</dbReference>
<dbReference type="InterPro" id="IPR051171">
    <property type="entry name" value="CaCA"/>
</dbReference>
<protein>
    <recommendedName>
        <fullName evidence="5">Calx-beta domain-containing protein</fullName>
    </recommendedName>
</protein>
<proteinExistence type="predicted"/>
<keyword evidence="2" id="KW-0677">Repeat</keyword>
<evidence type="ECO:0000256" key="3">
    <source>
        <dbReference type="ARBA" id="ARBA00022837"/>
    </source>
</evidence>
<keyword evidence="3" id="KW-0106">Calcium</keyword>
<dbReference type="PANTHER" id="PTHR11878">
    <property type="entry name" value="SODIUM/CALCIUM EXCHANGER"/>
    <property type="match status" value="1"/>
</dbReference>
<keyword evidence="4" id="KW-0406">Ion transport</keyword>
<keyword evidence="4" id="KW-0813">Transport</keyword>
<evidence type="ECO:0000256" key="2">
    <source>
        <dbReference type="ARBA" id="ARBA00022737"/>
    </source>
</evidence>
<dbReference type="RefSeq" id="WP_274379831.1">
    <property type="nucleotide sequence ID" value="NZ_RSED01000105.1"/>
</dbReference>
<evidence type="ECO:0000256" key="1">
    <source>
        <dbReference type="ARBA" id="ARBA00022729"/>
    </source>
</evidence>
<dbReference type="GO" id="GO:0030001">
    <property type="term" value="P:metal ion transport"/>
    <property type="evidence" value="ECO:0007669"/>
    <property type="project" value="TreeGrafter"/>
</dbReference>
<dbReference type="AlphaFoldDB" id="A0A426UV32"/>
<evidence type="ECO:0000313" key="6">
    <source>
        <dbReference type="EMBL" id="RRR97958.1"/>
    </source>
</evidence>
<accession>A0A426UV32</accession>
<dbReference type="GO" id="GO:0016020">
    <property type="term" value="C:membrane"/>
    <property type="evidence" value="ECO:0007669"/>
    <property type="project" value="InterPro"/>
</dbReference>
<reference evidence="6 7" key="1">
    <citation type="submission" date="2018-12" db="EMBL/GenBank/DDBJ databases">
        <title>The whole draft genome of Aquabacterium sp. SJQ9.</title>
        <authorList>
            <person name="Sun L."/>
            <person name="Gao X."/>
            <person name="Chen W."/>
            <person name="Huang K."/>
        </authorList>
    </citation>
    <scope>NUCLEOTIDE SEQUENCE [LARGE SCALE GENOMIC DNA]</scope>
    <source>
        <strain evidence="6 7">SJQ9</strain>
    </source>
</reference>
<evidence type="ECO:0000259" key="5">
    <source>
        <dbReference type="SMART" id="SM00237"/>
    </source>
</evidence>
<keyword evidence="7" id="KW-1185">Reference proteome</keyword>
<comment type="caution">
    <text evidence="6">The sequence shown here is derived from an EMBL/GenBank/DDBJ whole genome shotgun (WGS) entry which is preliminary data.</text>
</comment>
<feature type="non-terminal residue" evidence="6">
    <location>
        <position position="111"/>
    </location>
</feature>
<dbReference type="SUPFAM" id="SSF141072">
    <property type="entry name" value="CalX-like"/>
    <property type="match status" value="1"/>
</dbReference>
<organism evidence="6 7">
    <name type="scientific">Aquabacterium soli</name>
    <dbReference type="NCBI Taxonomy" id="2493092"/>
    <lineage>
        <taxon>Bacteria</taxon>
        <taxon>Pseudomonadati</taxon>
        <taxon>Pseudomonadota</taxon>
        <taxon>Betaproteobacteria</taxon>
        <taxon>Burkholderiales</taxon>
        <taxon>Aquabacterium</taxon>
    </lineage>
</organism>
<keyword evidence="1" id="KW-0732">Signal</keyword>
<feature type="domain" description="Calx-beta" evidence="5">
    <location>
        <begin position="1"/>
        <end position="90"/>
    </location>
</feature>
<evidence type="ECO:0000313" key="7">
    <source>
        <dbReference type="Proteomes" id="UP000269265"/>
    </source>
</evidence>
<dbReference type="GO" id="GO:0007154">
    <property type="term" value="P:cell communication"/>
    <property type="evidence" value="ECO:0007669"/>
    <property type="project" value="InterPro"/>
</dbReference>
<dbReference type="Proteomes" id="UP000269265">
    <property type="component" value="Unassembled WGS sequence"/>
</dbReference>
<gene>
    <name evidence="6" type="ORF">EIP75_23955</name>
</gene>
<dbReference type="Pfam" id="PF03160">
    <property type="entry name" value="Calx-beta"/>
    <property type="match status" value="1"/>
</dbReference>
<dbReference type="InterPro" id="IPR003644">
    <property type="entry name" value="Calx_beta"/>
</dbReference>
<evidence type="ECO:0000256" key="4">
    <source>
        <dbReference type="ARBA" id="ARBA00023065"/>
    </source>
</evidence>
<dbReference type="Gene3D" id="2.60.40.2030">
    <property type="match status" value="1"/>
</dbReference>
<dbReference type="SMART" id="SM00237">
    <property type="entry name" value="Calx_beta"/>
    <property type="match status" value="1"/>
</dbReference>
<name>A0A426UV32_9BURK</name>